<dbReference type="PANTHER" id="PTHR33116">
    <property type="entry name" value="REVERSE TRANSCRIPTASE ZINC-BINDING DOMAIN-CONTAINING PROTEIN-RELATED-RELATED"/>
    <property type="match status" value="1"/>
</dbReference>
<dbReference type="Proteomes" id="UP001229421">
    <property type="component" value="Unassembled WGS sequence"/>
</dbReference>
<gene>
    <name evidence="1" type="ORF">QVD17_41608</name>
</gene>
<comment type="caution">
    <text evidence="1">The sequence shown here is derived from an EMBL/GenBank/DDBJ whole genome shotgun (WGS) entry which is preliminary data.</text>
</comment>
<evidence type="ECO:0000313" key="2">
    <source>
        <dbReference type="Proteomes" id="UP001229421"/>
    </source>
</evidence>
<dbReference type="EMBL" id="JAUHHV010000012">
    <property type="protein sequence ID" value="KAK1406314.1"/>
    <property type="molecule type" value="Genomic_DNA"/>
</dbReference>
<sequence>MAGKERRVTLEGLASKVRNIDGNVPNTILKNPAMVTKVGSINMPVKQSLEPTGTVEPEQRIENESYLDKLKNEMPVDNNGGRTINFRNHRNRIDVIRDLNGVMHEGGNVPIAFVNHYEAFLGVEGVTSADPSPDLFTHQLDTDCAMDMVRFVTKEEIKGKAKVSWDAICVPKSEGGLGIRRIGDMNKALMTSHIWSIISNRESLWVAWVHSYRLRGKACPVFELVWYSATLLVFQLAVNIYSPG</sequence>
<keyword evidence="2" id="KW-1185">Reference proteome</keyword>
<protein>
    <submittedName>
        <fullName evidence="1">Uncharacterized protein</fullName>
    </submittedName>
</protein>
<name>A0AAD8JKW9_TARER</name>
<accession>A0AAD8JKW9</accession>
<reference evidence="1" key="1">
    <citation type="journal article" date="2023" name="bioRxiv">
        <title>Improved chromosome-level genome assembly for marigold (Tagetes erecta).</title>
        <authorList>
            <person name="Jiang F."/>
            <person name="Yuan L."/>
            <person name="Wang S."/>
            <person name="Wang H."/>
            <person name="Xu D."/>
            <person name="Wang A."/>
            <person name="Fan W."/>
        </authorList>
    </citation>
    <scope>NUCLEOTIDE SEQUENCE</scope>
    <source>
        <strain evidence="1">WSJ</strain>
        <tissue evidence="1">Leaf</tissue>
    </source>
</reference>
<dbReference type="AlphaFoldDB" id="A0AAD8JKW9"/>
<organism evidence="1 2">
    <name type="scientific">Tagetes erecta</name>
    <name type="common">African marigold</name>
    <dbReference type="NCBI Taxonomy" id="13708"/>
    <lineage>
        <taxon>Eukaryota</taxon>
        <taxon>Viridiplantae</taxon>
        <taxon>Streptophyta</taxon>
        <taxon>Embryophyta</taxon>
        <taxon>Tracheophyta</taxon>
        <taxon>Spermatophyta</taxon>
        <taxon>Magnoliopsida</taxon>
        <taxon>eudicotyledons</taxon>
        <taxon>Gunneridae</taxon>
        <taxon>Pentapetalae</taxon>
        <taxon>asterids</taxon>
        <taxon>campanulids</taxon>
        <taxon>Asterales</taxon>
        <taxon>Asteraceae</taxon>
        <taxon>Asteroideae</taxon>
        <taxon>Heliantheae alliance</taxon>
        <taxon>Tageteae</taxon>
        <taxon>Tagetes</taxon>
    </lineage>
</organism>
<dbReference type="PANTHER" id="PTHR33116:SF78">
    <property type="entry name" value="OS12G0587133 PROTEIN"/>
    <property type="match status" value="1"/>
</dbReference>
<proteinExistence type="predicted"/>
<evidence type="ECO:0000313" key="1">
    <source>
        <dbReference type="EMBL" id="KAK1406314.1"/>
    </source>
</evidence>